<proteinExistence type="predicted"/>
<evidence type="ECO:0000313" key="4">
    <source>
        <dbReference type="Proteomes" id="UP000635245"/>
    </source>
</evidence>
<gene>
    <name evidence="3" type="ORF">JHE00_08785</name>
</gene>
<dbReference type="RefSeq" id="WP_200316801.1">
    <property type="nucleotide sequence ID" value="NZ_JAENJH010000002.1"/>
</dbReference>
<evidence type="ECO:0000313" key="3">
    <source>
        <dbReference type="EMBL" id="MBK1784423.1"/>
    </source>
</evidence>
<dbReference type="AlphaFoldDB" id="A0A934V5B3"/>
<evidence type="ECO:0000256" key="2">
    <source>
        <dbReference type="SAM" id="Phobius"/>
    </source>
</evidence>
<sequence length="280" mass="28635">MNDWDGDDRLGAELRRLFGDERLDMNPRADSGKAIVAGAQRRRKRRAAMATGGGTLAVLALVGGTLAVSTLRGGDEPANVPPAAMPQTSPTTSQALSSPSSSVDATQSEAEEPGPSGSAEPPDAPASPPESSWSSASSSPPSMGTKFVDPTLGPEGYRELSLGMSFGDANSTGLISTTRMMPPSSGTPCSTYRVSDGTDAVSDVTISEANGIVRFRAAEAKTADGIGAGSSLEQLRSTYPDLTTESSGYSASAGANARYSFAVTDETVTDLQLVAVSSDC</sequence>
<protein>
    <submittedName>
        <fullName evidence="3">Uncharacterized protein</fullName>
    </submittedName>
</protein>
<evidence type="ECO:0000256" key="1">
    <source>
        <dbReference type="SAM" id="MobiDB-lite"/>
    </source>
</evidence>
<feature type="region of interest" description="Disordered" evidence="1">
    <location>
        <begin position="73"/>
        <end position="154"/>
    </location>
</feature>
<feature type="transmembrane region" description="Helical" evidence="2">
    <location>
        <begin position="47"/>
        <end position="68"/>
    </location>
</feature>
<keyword evidence="2" id="KW-0472">Membrane</keyword>
<feature type="compositionally biased region" description="Low complexity" evidence="1">
    <location>
        <begin position="129"/>
        <end position="142"/>
    </location>
</feature>
<reference evidence="3" key="1">
    <citation type="submission" date="2020-12" db="EMBL/GenBank/DDBJ databases">
        <title>Prauserella sp. ASG 168, a novel actinomycete isolated from cave rock.</title>
        <authorList>
            <person name="Suriyachadkun C."/>
        </authorList>
    </citation>
    <scope>NUCLEOTIDE SEQUENCE</scope>
    <source>
        <strain evidence="3">ASG 168</strain>
    </source>
</reference>
<comment type="caution">
    <text evidence="3">The sequence shown here is derived from an EMBL/GenBank/DDBJ whole genome shotgun (WGS) entry which is preliminary data.</text>
</comment>
<organism evidence="3 4">
    <name type="scientific">Prauserella cavernicola</name>
    <dbReference type="NCBI Taxonomy" id="2800127"/>
    <lineage>
        <taxon>Bacteria</taxon>
        <taxon>Bacillati</taxon>
        <taxon>Actinomycetota</taxon>
        <taxon>Actinomycetes</taxon>
        <taxon>Pseudonocardiales</taxon>
        <taxon>Pseudonocardiaceae</taxon>
        <taxon>Prauserella</taxon>
    </lineage>
</organism>
<feature type="compositionally biased region" description="Low complexity" evidence="1">
    <location>
        <begin position="86"/>
        <end position="102"/>
    </location>
</feature>
<accession>A0A934V5B3</accession>
<name>A0A934V5B3_9PSEU</name>
<keyword evidence="4" id="KW-1185">Reference proteome</keyword>
<dbReference type="Proteomes" id="UP000635245">
    <property type="component" value="Unassembled WGS sequence"/>
</dbReference>
<keyword evidence="2" id="KW-0812">Transmembrane</keyword>
<dbReference type="EMBL" id="JAENJH010000002">
    <property type="protein sequence ID" value="MBK1784423.1"/>
    <property type="molecule type" value="Genomic_DNA"/>
</dbReference>
<keyword evidence="2" id="KW-1133">Transmembrane helix</keyword>